<gene>
    <name evidence="1" type="ORF">OUZ56_032189</name>
</gene>
<proteinExistence type="predicted"/>
<accession>A0ABQ9ZWE8</accession>
<evidence type="ECO:0000313" key="2">
    <source>
        <dbReference type="Proteomes" id="UP001234178"/>
    </source>
</evidence>
<keyword evidence="2" id="KW-1185">Reference proteome</keyword>
<name>A0ABQ9ZWE8_9CRUS</name>
<comment type="caution">
    <text evidence="1">The sequence shown here is derived from an EMBL/GenBank/DDBJ whole genome shotgun (WGS) entry which is preliminary data.</text>
</comment>
<dbReference type="Proteomes" id="UP001234178">
    <property type="component" value="Unassembled WGS sequence"/>
</dbReference>
<organism evidence="1 2">
    <name type="scientific">Daphnia magna</name>
    <dbReference type="NCBI Taxonomy" id="35525"/>
    <lineage>
        <taxon>Eukaryota</taxon>
        <taxon>Metazoa</taxon>
        <taxon>Ecdysozoa</taxon>
        <taxon>Arthropoda</taxon>
        <taxon>Crustacea</taxon>
        <taxon>Branchiopoda</taxon>
        <taxon>Diplostraca</taxon>
        <taxon>Cladocera</taxon>
        <taxon>Anomopoda</taxon>
        <taxon>Daphniidae</taxon>
        <taxon>Daphnia</taxon>
    </lineage>
</organism>
<dbReference type="EMBL" id="JAOYFB010000005">
    <property type="protein sequence ID" value="KAK4017241.1"/>
    <property type="molecule type" value="Genomic_DNA"/>
</dbReference>
<evidence type="ECO:0000313" key="1">
    <source>
        <dbReference type="EMBL" id="KAK4017241.1"/>
    </source>
</evidence>
<protein>
    <submittedName>
        <fullName evidence="1">Uncharacterized protein</fullName>
    </submittedName>
</protein>
<reference evidence="1 2" key="1">
    <citation type="journal article" date="2023" name="Nucleic Acids Res.">
        <title>The hologenome of Daphnia magna reveals possible DNA methylation and microbiome-mediated evolution of the host genome.</title>
        <authorList>
            <person name="Chaturvedi A."/>
            <person name="Li X."/>
            <person name="Dhandapani V."/>
            <person name="Marshall H."/>
            <person name="Kissane S."/>
            <person name="Cuenca-Cambronero M."/>
            <person name="Asole G."/>
            <person name="Calvet F."/>
            <person name="Ruiz-Romero M."/>
            <person name="Marangio P."/>
            <person name="Guigo R."/>
            <person name="Rago D."/>
            <person name="Mirbahai L."/>
            <person name="Eastwood N."/>
            <person name="Colbourne J.K."/>
            <person name="Zhou J."/>
            <person name="Mallon E."/>
            <person name="Orsini L."/>
        </authorList>
    </citation>
    <scope>NUCLEOTIDE SEQUENCE [LARGE SCALE GENOMIC DNA]</scope>
    <source>
        <strain evidence="1">LRV0_1</strain>
    </source>
</reference>
<sequence length="86" mass="9752">MGSSRDVRRLVTLEVQWMCENYIPYSTFLPSDVRIMAEHPLDIVADMSHPLLGQSCDRGEEIIGRSPLQERYADMQSGRGVIRATV</sequence>